<dbReference type="Gene3D" id="1.50.10.130">
    <property type="entry name" value="Terpene synthase, N-terminal domain"/>
    <property type="match status" value="1"/>
</dbReference>
<dbReference type="PANTHER" id="PTHR31225">
    <property type="entry name" value="OS04G0344100 PROTEIN-RELATED"/>
    <property type="match status" value="1"/>
</dbReference>
<keyword evidence="4" id="KW-0460">Magnesium</keyword>
<dbReference type="GO" id="GO:0000287">
    <property type="term" value="F:magnesium ion binding"/>
    <property type="evidence" value="ECO:0007669"/>
    <property type="project" value="InterPro"/>
</dbReference>
<organism evidence="8 9">
    <name type="scientific">Rhynchospora pubera</name>
    <dbReference type="NCBI Taxonomy" id="906938"/>
    <lineage>
        <taxon>Eukaryota</taxon>
        <taxon>Viridiplantae</taxon>
        <taxon>Streptophyta</taxon>
        <taxon>Embryophyta</taxon>
        <taxon>Tracheophyta</taxon>
        <taxon>Spermatophyta</taxon>
        <taxon>Magnoliopsida</taxon>
        <taxon>Liliopsida</taxon>
        <taxon>Poales</taxon>
        <taxon>Cyperaceae</taxon>
        <taxon>Cyperoideae</taxon>
        <taxon>Rhynchosporeae</taxon>
        <taxon>Rhynchospora</taxon>
    </lineage>
</organism>
<reference evidence="8" key="1">
    <citation type="submission" date="2022-08" db="EMBL/GenBank/DDBJ databases">
        <authorList>
            <person name="Marques A."/>
        </authorList>
    </citation>
    <scope>NUCLEOTIDE SEQUENCE</scope>
    <source>
        <strain evidence="8">RhyPub2mFocal</strain>
        <tissue evidence="8">Leaves</tissue>
    </source>
</reference>
<dbReference type="InterPro" id="IPR008930">
    <property type="entry name" value="Terpenoid_cyclase/PrenylTrfase"/>
</dbReference>
<keyword evidence="3" id="KW-0479">Metal-binding</keyword>
<comment type="cofactor">
    <cofactor evidence="2">
        <name>Mg(2+)</name>
        <dbReference type="ChEBI" id="CHEBI:18420"/>
    </cofactor>
</comment>
<dbReference type="SUPFAM" id="SSF48576">
    <property type="entry name" value="Terpenoid synthases"/>
    <property type="match status" value="1"/>
</dbReference>
<accession>A0AAV8FNN9</accession>
<dbReference type="FunFam" id="1.50.10.130:FF:000001">
    <property type="entry name" value="Isoprene synthase, chloroplastic"/>
    <property type="match status" value="1"/>
</dbReference>
<evidence type="ECO:0000256" key="5">
    <source>
        <dbReference type="ARBA" id="ARBA00023239"/>
    </source>
</evidence>
<dbReference type="CDD" id="cd00684">
    <property type="entry name" value="Terpene_cyclase_plant_C1"/>
    <property type="match status" value="1"/>
</dbReference>
<evidence type="ECO:0000256" key="2">
    <source>
        <dbReference type="ARBA" id="ARBA00001946"/>
    </source>
</evidence>
<dbReference type="AlphaFoldDB" id="A0AAV8FNN9"/>
<dbReference type="Proteomes" id="UP001140206">
    <property type="component" value="Chromosome 2"/>
</dbReference>
<comment type="cofactor">
    <cofactor evidence="1">
        <name>Mn(2+)</name>
        <dbReference type="ChEBI" id="CHEBI:29035"/>
    </cofactor>
</comment>
<dbReference type="Pfam" id="PF01397">
    <property type="entry name" value="Terpene_synth"/>
    <property type="match status" value="1"/>
</dbReference>
<keyword evidence="9" id="KW-1185">Reference proteome</keyword>
<dbReference type="PANTHER" id="PTHR31225:SF93">
    <property type="entry name" value="ALPHA-HUMULENE_(-)-(E)-BETA-CARYOPHYLLENE SYNTHASE"/>
    <property type="match status" value="1"/>
</dbReference>
<evidence type="ECO:0000256" key="3">
    <source>
        <dbReference type="ARBA" id="ARBA00022723"/>
    </source>
</evidence>
<evidence type="ECO:0000256" key="1">
    <source>
        <dbReference type="ARBA" id="ARBA00001936"/>
    </source>
</evidence>
<dbReference type="InterPro" id="IPR034741">
    <property type="entry name" value="Terpene_cyclase-like_1_C"/>
</dbReference>
<evidence type="ECO:0000259" key="6">
    <source>
        <dbReference type="Pfam" id="PF01397"/>
    </source>
</evidence>
<dbReference type="GO" id="GO:0016102">
    <property type="term" value="P:diterpenoid biosynthetic process"/>
    <property type="evidence" value="ECO:0007669"/>
    <property type="project" value="InterPro"/>
</dbReference>
<comment type="caution">
    <text evidence="8">The sequence shown here is derived from an EMBL/GenBank/DDBJ whole genome shotgun (WGS) entry which is preliminary data.</text>
</comment>
<dbReference type="InterPro" id="IPR005630">
    <property type="entry name" value="Terpene_synthase_metal-bd"/>
</dbReference>
<keyword evidence="5" id="KW-0456">Lyase</keyword>
<dbReference type="InterPro" id="IPR036965">
    <property type="entry name" value="Terpene_synth_N_sf"/>
</dbReference>
<dbReference type="SUPFAM" id="SSF48239">
    <property type="entry name" value="Terpenoid cyclases/Protein prenyltransferases"/>
    <property type="match status" value="1"/>
</dbReference>
<dbReference type="EMBL" id="JAMFTS010000002">
    <property type="protein sequence ID" value="KAJ4793299.1"/>
    <property type="molecule type" value="Genomic_DNA"/>
</dbReference>
<protein>
    <submittedName>
        <fullName evidence="8">Sesquiterpene synthase</fullName>
    </submittedName>
</protein>
<dbReference type="Gene3D" id="1.10.600.10">
    <property type="entry name" value="Farnesyl Diphosphate Synthase"/>
    <property type="match status" value="1"/>
</dbReference>
<gene>
    <name evidence="8" type="ORF">LUZ62_044545</name>
</gene>
<feature type="domain" description="Terpene synthase N-terminal" evidence="6">
    <location>
        <begin position="83"/>
        <end position="253"/>
    </location>
</feature>
<dbReference type="Pfam" id="PF03936">
    <property type="entry name" value="Terpene_synth_C"/>
    <property type="match status" value="1"/>
</dbReference>
<dbReference type="InterPro" id="IPR001906">
    <property type="entry name" value="Terpene_synth_N"/>
</dbReference>
<evidence type="ECO:0000313" key="8">
    <source>
        <dbReference type="EMBL" id="KAJ4793299.1"/>
    </source>
</evidence>
<dbReference type="SFLD" id="SFLDS00005">
    <property type="entry name" value="Isoprenoid_Synthase_Type_I"/>
    <property type="match status" value="1"/>
</dbReference>
<feature type="domain" description="Terpene synthase metal-binding" evidence="7">
    <location>
        <begin position="310"/>
        <end position="559"/>
    </location>
</feature>
<sequence length="613" mass="71531">MQNYYKFNHVQCCKTGPHRLYMLQPHHIPSIVNSNYTCSTPPYSARYLNCNKRFFSDVRLASCKNDDHYATIGRNSANYEPSVWGDFFATYAPPNLETKERLEQMIDEHKEEVRDMLRSTTNAVELMKLVDTIQRLGIGYHFDKEINDALCYQCDSKFDTEDLEHVALRFRLLRQHGFNASSDVFYKFKDSNGNFDEKLCEDARGLLSLYNAGYLAFPGETLLDEAISFARCRLKSKANDLNSPLKKQVLRALKTPLHRMLPRIEAMYHIQEYEEEETRNNTLLKLAKMDYNLVQRLHLEELKHLSLWYKELNLSEILRYARDRLVELYFWSLAGYFEPHYTRARVMYTKYGVMATVVDDTFDVYATYEEGKLLNDAFQRTKYKLFSGFECRWDEKTINCLPMYLKNLYLTVIDTIHGLGDELQPSEKYRIRYYIKETQTLVEGYMQEIEWFAKRQAPTFDKRKKPAIDGNIGSVLLLPLLGMGEEVTEEALRWLSSFPDIVMAPMEICRYTDDAISYEREMNAGQGPTTIVCYMMEHNLTKNEAAAKFESMANESWKKLNQACLRPTKVPAEVVNRLVNFARASTPEYLLGFSHGSTIKELISMLFLNPFSI</sequence>
<evidence type="ECO:0000259" key="7">
    <source>
        <dbReference type="Pfam" id="PF03936"/>
    </source>
</evidence>
<dbReference type="SFLD" id="SFLDG01019">
    <property type="entry name" value="Terpene_Cyclase_Like_1_C_Termi"/>
    <property type="match status" value="1"/>
</dbReference>
<name>A0AAV8FNN9_9POAL</name>
<dbReference type="InterPro" id="IPR050148">
    <property type="entry name" value="Terpene_synthase-like"/>
</dbReference>
<evidence type="ECO:0000256" key="4">
    <source>
        <dbReference type="ARBA" id="ARBA00022842"/>
    </source>
</evidence>
<dbReference type="InterPro" id="IPR044814">
    <property type="entry name" value="Terpene_cyclase_plant_C1"/>
</dbReference>
<dbReference type="GO" id="GO:0010333">
    <property type="term" value="F:terpene synthase activity"/>
    <property type="evidence" value="ECO:0007669"/>
    <property type="project" value="InterPro"/>
</dbReference>
<dbReference type="InterPro" id="IPR008949">
    <property type="entry name" value="Isoprenoid_synthase_dom_sf"/>
</dbReference>
<proteinExistence type="predicted"/>
<evidence type="ECO:0000313" key="9">
    <source>
        <dbReference type="Proteomes" id="UP001140206"/>
    </source>
</evidence>